<gene>
    <name evidence="3" type="ORF">FE810_12355</name>
</gene>
<keyword evidence="4" id="KW-1185">Reference proteome</keyword>
<evidence type="ECO:0000313" key="4">
    <source>
        <dbReference type="Proteomes" id="UP000307790"/>
    </source>
</evidence>
<dbReference type="InterPro" id="IPR018717">
    <property type="entry name" value="DUF2241"/>
</dbReference>
<accession>A0A5R9IQD1</accession>
<evidence type="ECO:0000259" key="1">
    <source>
        <dbReference type="Pfam" id="PF10000"/>
    </source>
</evidence>
<dbReference type="AlphaFoldDB" id="A0A5R9IQD1"/>
<dbReference type="Pfam" id="PF10000">
    <property type="entry name" value="ACT_3"/>
    <property type="match status" value="1"/>
</dbReference>
<proteinExistence type="predicted"/>
<comment type="caution">
    <text evidence="3">The sequence shown here is derived from an EMBL/GenBank/DDBJ whole genome shotgun (WGS) entry which is preliminary data.</text>
</comment>
<dbReference type="InterPro" id="IPR045865">
    <property type="entry name" value="ACT-like_dom_sf"/>
</dbReference>
<dbReference type="Proteomes" id="UP000307790">
    <property type="component" value="Unassembled WGS sequence"/>
</dbReference>
<protein>
    <submittedName>
        <fullName evidence="3">ACT domain-containing protein</fullName>
    </submittedName>
</protein>
<dbReference type="OrthoDB" id="517867at2"/>
<dbReference type="Pfam" id="PF13840">
    <property type="entry name" value="ACT_7"/>
    <property type="match status" value="1"/>
</dbReference>
<reference evidence="3 4" key="1">
    <citation type="submission" date="2019-05" db="EMBL/GenBank/DDBJ databases">
        <title>Genome sequences of Thalassotalea litorea 1K03283.</title>
        <authorList>
            <person name="Zhang D."/>
        </authorList>
    </citation>
    <scope>NUCLEOTIDE SEQUENCE [LARGE SCALE GENOMIC DNA]</scope>
    <source>
        <strain evidence="3 4">MCCC 1K03283</strain>
    </source>
</reference>
<dbReference type="Gene3D" id="3.30.2130.10">
    <property type="entry name" value="VC0802-like"/>
    <property type="match status" value="1"/>
</dbReference>
<feature type="domain" description="CASTOR ACT" evidence="2">
    <location>
        <begin position="72"/>
        <end position="127"/>
    </location>
</feature>
<sequence>MNAITDLNQLIASMKPELQDGSYVFTTVSGDIKEHLALNPLACFQESEGLTLILEQVQAERANITYEGVFKQITLTVHSSLEAVGLTAAIATALAEQGISANVVAAHFHDHIFVPEEKATKAIRALAALSESV</sequence>
<dbReference type="EMBL" id="VCBC01000012">
    <property type="protein sequence ID" value="TLU64098.1"/>
    <property type="molecule type" value="Genomic_DNA"/>
</dbReference>
<organism evidence="3 4">
    <name type="scientific">Thalassotalea litorea</name>
    <dbReference type="NCBI Taxonomy" id="2020715"/>
    <lineage>
        <taxon>Bacteria</taxon>
        <taxon>Pseudomonadati</taxon>
        <taxon>Pseudomonadota</taxon>
        <taxon>Gammaproteobacteria</taxon>
        <taxon>Alteromonadales</taxon>
        <taxon>Colwelliaceae</taxon>
        <taxon>Thalassotalea</taxon>
    </lineage>
</organism>
<dbReference type="PANTHER" id="PTHR39199:SF1">
    <property type="entry name" value="BLR5128 PROTEIN"/>
    <property type="match status" value="1"/>
</dbReference>
<dbReference type="PANTHER" id="PTHR39199">
    <property type="entry name" value="BLR5128 PROTEIN"/>
    <property type="match status" value="1"/>
</dbReference>
<dbReference type="InterPro" id="IPR027795">
    <property type="entry name" value="CASTOR_ACT_dom"/>
</dbReference>
<name>A0A5R9IQD1_9GAMM</name>
<evidence type="ECO:0000259" key="2">
    <source>
        <dbReference type="Pfam" id="PF13840"/>
    </source>
</evidence>
<evidence type="ECO:0000313" key="3">
    <source>
        <dbReference type="EMBL" id="TLU64098.1"/>
    </source>
</evidence>
<feature type="domain" description="DUF2241" evidence="1">
    <location>
        <begin position="3"/>
        <end position="71"/>
    </location>
</feature>
<dbReference type="RefSeq" id="WP_138320381.1">
    <property type="nucleotide sequence ID" value="NZ_VCBC01000012.1"/>
</dbReference>
<dbReference type="SUPFAM" id="SSF55021">
    <property type="entry name" value="ACT-like"/>
    <property type="match status" value="2"/>
</dbReference>